<dbReference type="InterPro" id="IPR006074">
    <property type="entry name" value="GTP1-OBG_CS"/>
</dbReference>
<dbReference type="SUPFAM" id="SSF82051">
    <property type="entry name" value="Obg GTP-binding protein N-terminal domain"/>
    <property type="match status" value="1"/>
</dbReference>
<dbReference type="InterPro" id="IPR014100">
    <property type="entry name" value="GTP-bd_Obg/CgtA"/>
</dbReference>
<dbReference type="Pfam" id="PF01018">
    <property type="entry name" value="GTP1_OBG"/>
    <property type="match status" value="1"/>
</dbReference>
<protein>
    <recommendedName>
        <fullName evidence="7">GTPase Obg</fullName>
        <ecNumber evidence="7">3.6.5.-</ecNumber>
    </recommendedName>
    <alternativeName>
        <fullName evidence="7">GTP-binding protein Obg</fullName>
    </alternativeName>
</protein>
<dbReference type="PROSITE" id="PS51883">
    <property type="entry name" value="OBG"/>
    <property type="match status" value="1"/>
</dbReference>
<feature type="binding site" evidence="7">
    <location>
        <position position="191"/>
    </location>
    <ligand>
        <name>Mg(2+)</name>
        <dbReference type="ChEBI" id="CHEBI:18420"/>
    </ligand>
</feature>
<dbReference type="PROSITE" id="PS00905">
    <property type="entry name" value="GTP1_OBG"/>
    <property type="match status" value="1"/>
</dbReference>
<dbReference type="PANTHER" id="PTHR11702">
    <property type="entry name" value="DEVELOPMENTALLY REGULATED GTP-BINDING PROTEIN-RELATED"/>
    <property type="match status" value="1"/>
</dbReference>
<dbReference type="GO" id="GO:0042254">
    <property type="term" value="P:ribosome biogenesis"/>
    <property type="evidence" value="ECO:0007669"/>
    <property type="project" value="UniProtKB-UniRule"/>
</dbReference>
<keyword evidence="6 7" id="KW-0342">GTP-binding</keyword>
<dbReference type="AlphaFoldDB" id="A0A1F7IN34"/>
<dbReference type="GO" id="GO:0000287">
    <property type="term" value="F:magnesium ion binding"/>
    <property type="evidence" value="ECO:0007669"/>
    <property type="project" value="InterPro"/>
</dbReference>
<keyword evidence="7" id="KW-0479">Metal-binding</keyword>
<feature type="domain" description="OBG-type G" evidence="8">
    <location>
        <begin position="158"/>
        <end position="320"/>
    </location>
</feature>
<comment type="subunit">
    <text evidence="7">Monomer.</text>
</comment>
<dbReference type="PANTHER" id="PTHR11702:SF31">
    <property type="entry name" value="MITOCHONDRIAL RIBOSOME-ASSOCIATED GTPASE 2"/>
    <property type="match status" value="1"/>
</dbReference>
<comment type="caution">
    <text evidence="10">The sequence shown here is derived from an EMBL/GenBank/DDBJ whole genome shotgun (WGS) entry which is preliminary data.</text>
</comment>
<accession>A0A1F7IN34</accession>
<dbReference type="CDD" id="cd01898">
    <property type="entry name" value="Obg"/>
    <property type="match status" value="1"/>
</dbReference>
<dbReference type="Gene3D" id="2.70.210.12">
    <property type="entry name" value="GTP1/OBG domain"/>
    <property type="match status" value="1"/>
</dbReference>
<evidence type="ECO:0000256" key="5">
    <source>
        <dbReference type="ARBA" id="ARBA00022842"/>
    </source>
</evidence>
<dbReference type="InterPro" id="IPR006073">
    <property type="entry name" value="GTP-bd"/>
</dbReference>
<comment type="function">
    <text evidence="7">An essential GTPase which binds GTP, GDP and possibly (p)ppGpp with moderate affinity, with high nucleotide exchange rates and a fairly low GTP hydrolysis rate. Plays a role in control of the cell cycle, stress response, ribosome biogenesis and in those bacteria that undergo differentiation, in morphogenesis control.</text>
</comment>
<evidence type="ECO:0000259" key="8">
    <source>
        <dbReference type="PROSITE" id="PS51710"/>
    </source>
</evidence>
<evidence type="ECO:0000313" key="10">
    <source>
        <dbReference type="EMBL" id="OGK44806.1"/>
    </source>
</evidence>
<comment type="cofactor">
    <cofactor evidence="7">
        <name>Mg(2+)</name>
        <dbReference type="ChEBI" id="CHEBI:18420"/>
    </cofactor>
</comment>
<evidence type="ECO:0000259" key="9">
    <source>
        <dbReference type="PROSITE" id="PS51883"/>
    </source>
</evidence>
<dbReference type="EC" id="3.6.5.-" evidence="7"/>
<dbReference type="HAMAP" id="MF_01454">
    <property type="entry name" value="GTPase_Obg"/>
    <property type="match status" value="1"/>
</dbReference>
<evidence type="ECO:0000256" key="2">
    <source>
        <dbReference type="ARBA" id="ARBA00022490"/>
    </source>
</evidence>
<reference evidence="10 11" key="1">
    <citation type="journal article" date="2016" name="Nat. Commun.">
        <title>Thousands of microbial genomes shed light on interconnected biogeochemical processes in an aquifer system.</title>
        <authorList>
            <person name="Anantharaman K."/>
            <person name="Brown C.T."/>
            <person name="Hug L.A."/>
            <person name="Sharon I."/>
            <person name="Castelle C.J."/>
            <person name="Probst A.J."/>
            <person name="Thomas B.C."/>
            <person name="Singh A."/>
            <person name="Wilkins M.J."/>
            <person name="Karaoz U."/>
            <person name="Brodie E.L."/>
            <person name="Williams K.H."/>
            <person name="Hubbard S.S."/>
            <person name="Banfield J.F."/>
        </authorList>
    </citation>
    <scope>NUCLEOTIDE SEQUENCE [LARGE SCALE GENOMIC DNA]</scope>
</reference>
<feature type="domain" description="Obg" evidence="9">
    <location>
        <begin position="1"/>
        <end position="157"/>
    </location>
</feature>
<feature type="binding site" evidence="7">
    <location>
        <begin position="273"/>
        <end position="276"/>
    </location>
    <ligand>
        <name>GTP</name>
        <dbReference type="ChEBI" id="CHEBI:37565"/>
    </ligand>
</feature>
<evidence type="ECO:0000313" key="11">
    <source>
        <dbReference type="Proteomes" id="UP000179072"/>
    </source>
</evidence>
<proteinExistence type="inferred from homology"/>
<dbReference type="NCBIfam" id="NF008956">
    <property type="entry name" value="PRK12299.1"/>
    <property type="match status" value="1"/>
</dbReference>
<evidence type="ECO:0000256" key="4">
    <source>
        <dbReference type="ARBA" id="ARBA00022801"/>
    </source>
</evidence>
<dbReference type="InterPro" id="IPR036726">
    <property type="entry name" value="GTP1_OBG_dom_sf"/>
</dbReference>
<comment type="similarity">
    <text evidence="1 7">Belongs to the TRAFAC class OBG-HflX-like GTPase superfamily. OBG GTPase family.</text>
</comment>
<dbReference type="PIRSF" id="PIRSF002401">
    <property type="entry name" value="GTP_bd_Obg/CgtA"/>
    <property type="match status" value="1"/>
</dbReference>
<dbReference type="GO" id="GO:0005737">
    <property type="term" value="C:cytoplasm"/>
    <property type="evidence" value="ECO:0007669"/>
    <property type="project" value="UniProtKB-SubCell"/>
</dbReference>
<feature type="binding site" evidence="7">
    <location>
        <begin position="301"/>
        <end position="303"/>
    </location>
    <ligand>
        <name>GTP</name>
        <dbReference type="ChEBI" id="CHEBI:37565"/>
    </ligand>
</feature>
<dbReference type="InterPro" id="IPR006169">
    <property type="entry name" value="GTP1_OBG_dom"/>
</dbReference>
<evidence type="ECO:0000256" key="7">
    <source>
        <dbReference type="HAMAP-Rule" id="MF_01454"/>
    </source>
</evidence>
<dbReference type="PRINTS" id="PR00326">
    <property type="entry name" value="GTP1OBG"/>
</dbReference>
<evidence type="ECO:0000256" key="6">
    <source>
        <dbReference type="ARBA" id="ARBA00023134"/>
    </source>
</evidence>
<dbReference type="GO" id="GO:0005525">
    <property type="term" value="F:GTP binding"/>
    <property type="evidence" value="ECO:0007669"/>
    <property type="project" value="UniProtKB-UniRule"/>
</dbReference>
<comment type="subcellular location">
    <subcellularLocation>
        <location evidence="7">Cytoplasm</location>
    </subcellularLocation>
</comment>
<dbReference type="Pfam" id="PF01926">
    <property type="entry name" value="MMR_HSR1"/>
    <property type="match status" value="1"/>
</dbReference>
<dbReference type="InterPro" id="IPR027417">
    <property type="entry name" value="P-loop_NTPase"/>
</dbReference>
<organism evidence="10 11">
    <name type="scientific">Candidatus Roizmanbacteria bacterium RIFCSPLOWO2_01_FULL_38_11</name>
    <dbReference type="NCBI Taxonomy" id="1802060"/>
    <lineage>
        <taxon>Bacteria</taxon>
        <taxon>Candidatus Roizmaniibacteriota</taxon>
    </lineage>
</organism>
<name>A0A1F7IN34_9BACT</name>
<evidence type="ECO:0000256" key="1">
    <source>
        <dbReference type="ARBA" id="ARBA00007699"/>
    </source>
</evidence>
<dbReference type="GO" id="GO:0003924">
    <property type="term" value="F:GTPase activity"/>
    <property type="evidence" value="ECO:0007669"/>
    <property type="project" value="UniProtKB-UniRule"/>
</dbReference>
<dbReference type="NCBIfam" id="TIGR02729">
    <property type="entry name" value="Obg_CgtA"/>
    <property type="match status" value="1"/>
</dbReference>
<gene>
    <name evidence="7" type="primary">obg</name>
    <name evidence="10" type="ORF">A2957_01025</name>
</gene>
<dbReference type="PROSITE" id="PS51710">
    <property type="entry name" value="G_OBG"/>
    <property type="match status" value="1"/>
</dbReference>
<sequence length="323" mass="35423">MIIDEVSIHIEGGKGGNGAISFRREKYLPRGGPDGGNGGKGGDVYLTAVSDLSALRQFNHKPMIKAQDGVHGLPKKKTGKNGKDINLNIPIGTIVTETLTGKQWDFSQPGQTLRICSGGKGGRGNFEFRSNKIKAPRFAEDGHDGQKKLIHFNLQFIADVGFIGLPSAGKSSLLNMLTKADVKVGDYPFTTTHANLGELNGLIIADIPGLIEGAHEGKGLGIKFLKHIHKTKTLLHCIDISNEQILHDYEVIRSELKEYSPTLTNKDEVILLTKTDLVDEKKQQEVKKVFSSLKKTVLLVSIHSPKSIQHLKKHFLSQIKKEK</sequence>
<dbReference type="SUPFAM" id="SSF52540">
    <property type="entry name" value="P-loop containing nucleoside triphosphate hydrolases"/>
    <property type="match status" value="1"/>
</dbReference>
<dbReference type="Gene3D" id="3.40.50.300">
    <property type="entry name" value="P-loop containing nucleotide triphosphate hydrolases"/>
    <property type="match status" value="1"/>
</dbReference>
<keyword evidence="5 7" id="KW-0460">Magnesium</keyword>
<keyword evidence="2 7" id="KW-0963">Cytoplasm</keyword>
<dbReference type="STRING" id="1802060.A2957_01025"/>
<keyword evidence="3 7" id="KW-0547">Nucleotide-binding</keyword>
<dbReference type="InterPro" id="IPR045086">
    <property type="entry name" value="OBG_GTPase"/>
</dbReference>
<dbReference type="EMBL" id="MGAK01000012">
    <property type="protein sequence ID" value="OGK44806.1"/>
    <property type="molecule type" value="Genomic_DNA"/>
</dbReference>
<keyword evidence="4 7" id="KW-0378">Hydrolase</keyword>
<feature type="binding site" evidence="7">
    <location>
        <begin position="206"/>
        <end position="209"/>
    </location>
    <ligand>
        <name>GTP</name>
        <dbReference type="ChEBI" id="CHEBI:37565"/>
    </ligand>
</feature>
<dbReference type="Proteomes" id="UP000179072">
    <property type="component" value="Unassembled WGS sequence"/>
</dbReference>
<comment type="caution">
    <text evidence="7">Lacks conserved residue(s) required for the propagation of feature annotation.</text>
</comment>
<evidence type="ECO:0000256" key="3">
    <source>
        <dbReference type="ARBA" id="ARBA00022741"/>
    </source>
</evidence>
<dbReference type="InterPro" id="IPR031167">
    <property type="entry name" value="G_OBG"/>
</dbReference>
<feature type="binding site" evidence="7">
    <location>
        <position position="171"/>
    </location>
    <ligand>
        <name>Mg(2+)</name>
        <dbReference type="ChEBI" id="CHEBI:18420"/>
    </ligand>
</feature>
<dbReference type="FunFam" id="2.70.210.12:FF:000001">
    <property type="entry name" value="GTPase Obg"/>
    <property type="match status" value="1"/>
</dbReference>
<feature type="binding site" evidence="7">
    <location>
        <begin position="164"/>
        <end position="171"/>
    </location>
    <ligand>
        <name>GTP</name>
        <dbReference type="ChEBI" id="CHEBI:37565"/>
    </ligand>
</feature>